<dbReference type="EMBL" id="DVJO01000192">
    <property type="protein sequence ID" value="HIS83716.1"/>
    <property type="molecule type" value="Genomic_DNA"/>
</dbReference>
<dbReference type="Gene3D" id="1.10.260.40">
    <property type="entry name" value="lambda repressor-like DNA-binding domains"/>
    <property type="match status" value="1"/>
</dbReference>
<dbReference type="PROSITE" id="PS50943">
    <property type="entry name" value="HTH_CROC1"/>
    <property type="match status" value="1"/>
</dbReference>
<dbReference type="PANTHER" id="PTHR46797">
    <property type="entry name" value="HTH-TYPE TRANSCRIPTIONAL REGULATOR"/>
    <property type="match status" value="1"/>
</dbReference>
<dbReference type="AlphaFoldDB" id="A0A9D1FYA5"/>
<proteinExistence type="predicted"/>
<sequence>MDKTDFLKLGYKIKFERSKKKLSQMDLSLKTGLTTRSLSRIECGIIDPKFSTLIKIAEALEIDLCELLNFKL</sequence>
<dbReference type="SMART" id="SM00530">
    <property type="entry name" value="HTH_XRE"/>
    <property type="match status" value="1"/>
</dbReference>
<name>A0A9D1FYA5_9BACT</name>
<dbReference type="GO" id="GO:0003677">
    <property type="term" value="F:DNA binding"/>
    <property type="evidence" value="ECO:0007669"/>
    <property type="project" value="UniProtKB-KW"/>
</dbReference>
<evidence type="ECO:0000313" key="4">
    <source>
        <dbReference type="Proteomes" id="UP000824139"/>
    </source>
</evidence>
<gene>
    <name evidence="3" type="ORF">IAD41_08960</name>
</gene>
<reference evidence="3" key="1">
    <citation type="submission" date="2020-10" db="EMBL/GenBank/DDBJ databases">
        <authorList>
            <person name="Gilroy R."/>
        </authorList>
    </citation>
    <scope>NUCLEOTIDE SEQUENCE</scope>
    <source>
        <strain evidence="3">CHK152-2994</strain>
    </source>
</reference>
<reference evidence="3" key="2">
    <citation type="journal article" date="2021" name="PeerJ">
        <title>Extensive microbial diversity within the chicken gut microbiome revealed by metagenomics and culture.</title>
        <authorList>
            <person name="Gilroy R."/>
            <person name="Ravi A."/>
            <person name="Getino M."/>
            <person name="Pursley I."/>
            <person name="Horton D.L."/>
            <person name="Alikhan N.F."/>
            <person name="Baker D."/>
            <person name="Gharbi K."/>
            <person name="Hall N."/>
            <person name="Watson M."/>
            <person name="Adriaenssens E.M."/>
            <person name="Foster-Nyarko E."/>
            <person name="Jarju S."/>
            <person name="Secka A."/>
            <person name="Antonio M."/>
            <person name="Oren A."/>
            <person name="Chaudhuri R.R."/>
            <person name="La Ragione R."/>
            <person name="Hildebrand F."/>
            <person name="Pallen M.J."/>
        </authorList>
    </citation>
    <scope>NUCLEOTIDE SEQUENCE</scope>
    <source>
        <strain evidence="3">CHK152-2994</strain>
    </source>
</reference>
<dbReference type="InterPro" id="IPR010982">
    <property type="entry name" value="Lambda_DNA-bd_dom_sf"/>
</dbReference>
<organism evidence="3 4">
    <name type="scientific">Candidatus Scatenecus faecavium</name>
    <dbReference type="NCBI Taxonomy" id="2840915"/>
    <lineage>
        <taxon>Bacteria</taxon>
        <taxon>Candidatus Scatenecus</taxon>
    </lineage>
</organism>
<dbReference type="GO" id="GO:0005829">
    <property type="term" value="C:cytosol"/>
    <property type="evidence" value="ECO:0007669"/>
    <property type="project" value="TreeGrafter"/>
</dbReference>
<protein>
    <submittedName>
        <fullName evidence="3">Helix-turn-helix transcriptional regulator</fullName>
    </submittedName>
</protein>
<comment type="caution">
    <text evidence="3">The sequence shown here is derived from an EMBL/GenBank/DDBJ whole genome shotgun (WGS) entry which is preliminary data.</text>
</comment>
<keyword evidence="1" id="KW-0238">DNA-binding</keyword>
<dbReference type="Pfam" id="PF01381">
    <property type="entry name" value="HTH_3"/>
    <property type="match status" value="1"/>
</dbReference>
<dbReference type="InterPro" id="IPR001387">
    <property type="entry name" value="Cro/C1-type_HTH"/>
</dbReference>
<evidence type="ECO:0000259" key="2">
    <source>
        <dbReference type="PROSITE" id="PS50943"/>
    </source>
</evidence>
<evidence type="ECO:0000313" key="3">
    <source>
        <dbReference type="EMBL" id="HIS83716.1"/>
    </source>
</evidence>
<feature type="domain" description="HTH cro/C1-type" evidence="2">
    <location>
        <begin position="13"/>
        <end position="67"/>
    </location>
</feature>
<dbReference type="SUPFAM" id="SSF47413">
    <property type="entry name" value="lambda repressor-like DNA-binding domains"/>
    <property type="match status" value="1"/>
</dbReference>
<dbReference type="InterPro" id="IPR050807">
    <property type="entry name" value="TransReg_Diox_bact_type"/>
</dbReference>
<accession>A0A9D1FYA5</accession>
<evidence type="ECO:0000256" key="1">
    <source>
        <dbReference type="ARBA" id="ARBA00023125"/>
    </source>
</evidence>
<dbReference type="GO" id="GO:0003700">
    <property type="term" value="F:DNA-binding transcription factor activity"/>
    <property type="evidence" value="ECO:0007669"/>
    <property type="project" value="TreeGrafter"/>
</dbReference>
<dbReference type="PANTHER" id="PTHR46797:SF1">
    <property type="entry name" value="METHYLPHOSPHONATE SYNTHASE"/>
    <property type="match status" value="1"/>
</dbReference>
<dbReference type="CDD" id="cd00093">
    <property type="entry name" value="HTH_XRE"/>
    <property type="match status" value="1"/>
</dbReference>
<dbReference type="Proteomes" id="UP000824139">
    <property type="component" value="Unassembled WGS sequence"/>
</dbReference>